<keyword evidence="2" id="KW-1185">Reference proteome</keyword>
<sequence>MPHISSYQCTSMLHISAHLSCLLVPPISECPLSAAFQCYLSVTVSAAFQCPSM</sequence>
<dbReference type="Proteomes" id="UP001162483">
    <property type="component" value="Unassembled WGS sequence"/>
</dbReference>
<proteinExistence type="predicted"/>
<gene>
    <name evidence="1" type="ORF">SPARVUS_LOCUS14587901</name>
</gene>
<comment type="caution">
    <text evidence="1">The sequence shown here is derived from an EMBL/GenBank/DDBJ whole genome shotgun (WGS) entry which is preliminary data.</text>
</comment>
<name>A0ABN9GQB8_9NEOB</name>
<protein>
    <submittedName>
        <fullName evidence="1">Uncharacterized protein</fullName>
    </submittedName>
</protein>
<evidence type="ECO:0000313" key="2">
    <source>
        <dbReference type="Proteomes" id="UP001162483"/>
    </source>
</evidence>
<dbReference type="EMBL" id="CATNWA010019162">
    <property type="protein sequence ID" value="CAI9611654.1"/>
    <property type="molecule type" value="Genomic_DNA"/>
</dbReference>
<feature type="non-terminal residue" evidence="1">
    <location>
        <position position="53"/>
    </location>
</feature>
<organism evidence="1 2">
    <name type="scientific">Staurois parvus</name>
    <dbReference type="NCBI Taxonomy" id="386267"/>
    <lineage>
        <taxon>Eukaryota</taxon>
        <taxon>Metazoa</taxon>
        <taxon>Chordata</taxon>
        <taxon>Craniata</taxon>
        <taxon>Vertebrata</taxon>
        <taxon>Euteleostomi</taxon>
        <taxon>Amphibia</taxon>
        <taxon>Batrachia</taxon>
        <taxon>Anura</taxon>
        <taxon>Neobatrachia</taxon>
        <taxon>Ranoidea</taxon>
        <taxon>Ranidae</taxon>
        <taxon>Staurois</taxon>
    </lineage>
</organism>
<evidence type="ECO:0000313" key="1">
    <source>
        <dbReference type="EMBL" id="CAI9611654.1"/>
    </source>
</evidence>
<accession>A0ABN9GQB8</accession>
<reference evidence="1" key="1">
    <citation type="submission" date="2023-05" db="EMBL/GenBank/DDBJ databases">
        <authorList>
            <person name="Stuckert A."/>
        </authorList>
    </citation>
    <scope>NUCLEOTIDE SEQUENCE</scope>
</reference>